<feature type="compositionally biased region" description="Basic and acidic residues" evidence="2">
    <location>
        <begin position="338"/>
        <end position="358"/>
    </location>
</feature>
<feature type="coiled-coil region" evidence="1">
    <location>
        <begin position="175"/>
        <end position="202"/>
    </location>
</feature>
<keyword evidence="1" id="KW-0175">Coiled coil</keyword>
<feature type="region of interest" description="Disordered" evidence="2">
    <location>
        <begin position="335"/>
        <end position="358"/>
    </location>
</feature>
<organism evidence="4 5">
    <name type="scientific">Corallococcus soli</name>
    <dbReference type="NCBI Taxonomy" id="2710757"/>
    <lineage>
        <taxon>Bacteria</taxon>
        <taxon>Pseudomonadati</taxon>
        <taxon>Myxococcota</taxon>
        <taxon>Myxococcia</taxon>
        <taxon>Myxococcales</taxon>
        <taxon>Cystobacterineae</taxon>
        <taxon>Myxococcaceae</taxon>
        <taxon>Corallococcus</taxon>
    </lineage>
</organism>
<gene>
    <name evidence="4" type="ORF">G4177_21220</name>
</gene>
<evidence type="ECO:0000256" key="2">
    <source>
        <dbReference type="SAM" id="MobiDB-lite"/>
    </source>
</evidence>
<feature type="domain" description="DUF4062" evidence="3">
    <location>
        <begin position="6"/>
        <end position="88"/>
    </location>
</feature>
<protein>
    <submittedName>
        <fullName evidence="4">DUF4062 domain-containing protein</fullName>
    </submittedName>
</protein>
<name>A0ABR9PRY5_9BACT</name>
<dbReference type="EMBL" id="JAAIYO010000006">
    <property type="protein sequence ID" value="MBE4750694.1"/>
    <property type="molecule type" value="Genomic_DNA"/>
</dbReference>
<proteinExistence type="predicted"/>
<keyword evidence="5" id="KW-1185">Reference proteome</keyword>
<evidence type="ECO:0000313" key="5">
    <source>
        <dbReference type="Proteomes" id="UP001516472"/>
    </source>
</evidence>
<sequence>MHRKLQIFISSTYVDLIDERQAAVDAVLKSGHIPAGMELFAAGSKSQMETIKRWIDESDIYMLILGSRYGSIEARSGKSYTQVEYEYAVSVNKPLFAVVLTDDAIDRKVQVLGRRVVETENPRDWKDFRSLVLNRVCRLVEDSRDIKLAIHESLAELGRRHAFRGWVSGEQVEGLNDALKKIRDLQRENAELRAGLSKKELSSSFRAAVDWVKLERTLKAMKVSFSFEGRVTERSVLSWFYYLRQSFVRGVDNRPQASSEDLFLYNNVAPSLAIHGLVQDEKVSGVQWRRFCTTRLGNEFLAYLVDTMAESTNPMLGLPPRARVTVEQMAVTEVSVAKAREREAPPKGNSKVDRNSKP</sequence>
<dbReference type="Proteomes" id="UP001516472">
    <property type="component" value="Unassembled WGS sequence"/>
</dbReference>
<evidence type="ECO:0000256" key="1">
    <source>
        <dbReference type="SAM" id="Coils"/>
    </source>
</evidence>
<evidence type="ECO:0000259" key="3">
    <source>
        <dbReference type="Pfam" id="PF13271"/>
    </source>
</evidence>
<accession>A0ABR9PRY5</accession>
<dbReference type="Pfam" id="PF13271">
    <property type="entry name" value="DUF4062"/>
    <property type="match status" value="1"/>
</dbReference>
<reference evidence="4 5" key="1">
    <citation type="submission" date="2020-02" db="EMBL/GenBank/DDBJ databases">
        <authorList>
            <person name="Babadi Z.K."/>
            <person name="Risdian C."/>
            <person name="Ebrahimipour G.H."/>
            <person name="Wink J."/>
        </authorList>
    </citation>
    <scope>NUCLEOTIDE SEQUENCE [LARGE SCALE GENOMIC DNA]</scope>
    <source>
        <strain evidence="4 5">ZKHCc1 1396</strain>
    </source>
</reference>
<dbReference type="InterPro" id="IPR025139">
    <property type="entry name" value="DUF4062"/>
</dbReference>
<comment type="caution">
    <text evidence="4">The sequence shown here is derived from an EMBL/GenBank/DDBJ whole genome shotgun (WGS) entry which is preliminary data.</text>
</comment>
<dbReference type="RefSeq" id="WP_193350306.1">
    <property type="nucleotide sequence ID" value="NZ_CBCSIP010000122.1"/>
</dbReference>
<evidence type="ECO:0000313" key="4">
    <source>
        <dbReference type="EMBL" id="MBE4750694.1"/>
    </source>
</evidence>